<dbReference type="RefSeq" id="WP_156271424.1">
    <property type="nucleotide sequence ID" value="NZ_CP046244.1"/>
</dbReference>
<evidence type="ECO:0000313" key="3">
    <source>
        <dbReference type="Proteomes" id="UP000425916"/>
    </source>
</evidence>
<evidence type="ECO:0008006" key="4">
    <source>
        <dbReference type="Google" id="ProtNLM"/>
    </source>
</evidence>
<name>A0A6I5ZMD4_9FIRM</name>
<dbReference type="EMBL" id="CP046244">
    <property type="protein sequence ID" value="QGP90986.1"/>
    <property type="molecule type" value="Genomic_DNA"/>
</dbReference>
<sequence length="230" mass="25451">MSPLDIDVSPFDNSNSKKEGVSRTYKGHDGHAPIFAYLGREGYCANTELGARKQHYQKGTPEFLRQAITYARTITSLPLLVRMDGGNDSQDNLQVCLDPEIKADFIIKRNLRKETPEAWLAIVKENGSATVEREGKTVYRGHQLVKIEGSDTPVRLVYKVTDVSSSTCPAGQITVWPAQPLVSSFPAPVCGVSLIQNFWLQLVIEAGPSLFITGGLLYYSHIKEAIDREP</sequence>
<reference evidence="2 3" key="1">
    <citation type="submission" date="2019-11" db="EMBL/GenBank/DDBJ databases">
        <title>Genome sequence of Moorella glycerini DSM11254.</title>
        <authorList>
            <person name="Poehlein A."/>
            <person name="Boeer T."/>
            <person name="Daniel R."/>
        </authorList>
    </citation>
    <scope>NUCLEOTIDE SEQUENCE [LARGE SCALE GENOMIC DNA]</scope>
    <source>
        <strain evidence="2 3">DSM 11254</strain>
    </source>
</reference>
<dbReference type="Proteomes" id="UP000425916">
    <property type="component" value="Chromosome"/>
</dbReference>
<proteinExistence type="predicted"/>
<gene>
    <name evidence="2" type="ORF">MGLY_03090</name>
</gene>
<evidence type="ECO:0000313" key="2">
    <source>
        <dbReference type="EMBL" id="QGP90986.1"/>
    </source>
</evidence>
<dbReference type="AlphaFoldDB" id="A0A6I5ZMD4"/>
<organism evidence="2 3">
    <name type="scientific">Neomoorella glycerini</name>
    <dbReference type="NCBI Taxonomy" id="55779"/>
    <lineage>
        <taxon>Bacteria</taxon>
        <taxon>Bacillati</taxon>
        <taxon>Bacillota</taxon>
        <taxon>Clostridia</taxon>
        <taxon>Neomoorellales</taxon>
        <taxon>Neomoorellaceae</taxon>
        <taxon>Neomoorella</taxon>
    </lineage>
</organism>
<feature type="region of interest" description="Disordered" evidence="1">
    <location>
        <begin position="1"/>
        <end position="25"/>
    </location>
</feature>
<dbReference type="OrthoDB" id="9815173at2"/>
<feature type="compositionally biased region" description="Basic and acidic residues" evidence="1">
    <location>
        <begin position="15"/>
        <end position="25"/>
    </location>
</feature>
<keyword evidence="3" id="KW-1185">Reference proteome</keyword>
<protein>
    <recommendedName>
        <fullName evidence="4">Transposase DDE domain-containing protein</fullName>
    </recommendedName>
</protein>
<accession>A0A6I5ZMD4</accession>
<evidence type="ECO:0000256" key="1">
    <source>
        <dbReference type="SAM" id="MobiDB-lite"/>
    </source>
</evidence>